<evidence type="ECO:0000313" key="2">
    <source>
        <dbReference type="Proteomes" id="UP000027222"/>
    </source>
</evidence>
<dbReference type="AlphaFoldDB" id="A0A067TH30"/>
<sequence>MRQRARKNWEVLVVKKKDDQWRAFQFLHDRGILVRKLCCEDAINFDDHWMKDVYDSYKH</sequence>
<reference evidence="2" key="1">
    <citation type="journal article" date="2014" name="Proc. Natl. Acad. Sci. U.S.A.">
        <title>Extensive sampling of basidiomycete genomes demonstrates inadequacy of the white-rot/brown-rot paradigm for wood decay fungi.</title>
        <authorList>
            <person name="Riley R."/>
            <person name="Salamov A.A."/>
            <person name="Brown D.W."/>
            <person name="Nagy L.G."/>
            <person name="Floudas D."/>
            <person name="Held B.W."/>
            <person name="Levasseur A."/>
            <person name="Lombard V."/>
            <person name="Morin E."/>
            <person name="Otillar R."/>
            <person name="Lindquist E.A."/>
            <person name="Sun H."/>
            <person name="LaButti K.M."/>
            <person name="Schmutz J."/>
            <person name="Jabbour D."/>
            <person name="Luo H."/>
            <person name="Baker S.E."/>
            <person name="Pisabarro A.G."/>
            <person name="Walton J.D."/>
            <person name="Blanchette R.A."/>
            <person name="Henrissat B."/>
            <person name="Martin F."/>
            <person name="Cullen D."/>
            <person name="Hibbett D.S."/>
            <person name="Grigoriev I.V."/>
        </authorList>
    </citation>
    <scope>NUCLEOTIDE SEQUENCE [LARGE SCALE GENOMIC DNA]</scope>
    <source>
        <strain evidence="2">CBS 339.88</strain>
    </source>
</reference>
<organism evidence="1 2">
    <name type="scientific">Galerina marginata (strain CBS 339.88)</name>
    <dbReference type="NCBI Taxonomy" id="685588"/>
    <lineage>
        <taxon>Eukaryota</taxon>
        <taxon>Fungi</taxon>
        <taxon>Dikarya</taxon>
        <taxon>Basidiomycota</taxon>
        <taxon>Agaricomycotina</taxon>
        <taxon>Agaricomycetes</taxon>
        <taxon>Agaricomycetidae</taxon>
        <taxon>Agaricales</taxon>
        <taxon>Agaricineae</taxon>
        <taxon>Strophariaceae</taxon>
        <taxon>Galerina</taxon>
    </lineage>
</organism>
<evidence type="ECO:0000313" key="1">
    <source>
        <dbReference type="EMBL" id="KDR78293.1"/>
    </source>
</evidence>
<dbReference type="HOGENOM" id="CLU_3014294_0_0_1"/>
<gene>
    <name evidence="1" type="ORF">GALMADRAFT_224666</name>
</gene>
<keyword evidence="2" id="KW-1185">Reference proteome</keyword>
<dbReference type="Proteomes" id="UP000027222">
    <property type="component" value="Unassembled WGS sequence"/>
</dbReference>
<accession>A0A067TH30</accession>
<protein>
    <submittedName>
        <fullName evidence="1">Uncharacterized protein</fullName>
    </submittedName>
</protein>
<dbReference type="EMBL" id="KL142375">
    <property type="protein sequence ID" value="KDR78293.1"/>
    <property type="molecule type" value="Genomic_DNA"/>
</dbReference>
<proteinExistence type="predicted"/>
<name>A0A067TH30_GALM3</name>